<feature type="non-terminal residue" evidence="1">
    <location>
        <position position="1"/>
    </location>
</feature>
<gene>
    <name evidence="1" type="ORF">LCGC14_1755020</name>
</gene>
<accession>A0A0F9HQ51</accession>
<dbReference type="EMBL" id="LAZR01016242">
    <property type="protein sequence ID" value="KKM05347.1"/>
    <property type="molecule type" value="Genomic_DNA"/>
</dbReference>
<dbReference type="AlphaFoldDB" id="A0A0F9HQ51"/>
<reference evidence="1" key="1">
    <citation type="journal article" date="2015" name="Nature">
        <title>Complex archaea that bridge the gap between prokaryotes and eukaryotes.</title>
        <authorList>
            <person name="Spang A."/>
            <person name="Saw J.H."/>
            <person name="Jorgensen S.L."/>
            <person name="Zaremba-Niedzwiedzka K."/>
            <person name="Martijn J."/>
            <person name="Lind A.E."/>
            <person name="van Eijk R."/>
            <person name="Schleper C."/>
            <person name="Guy L."/>
            <person name="Ettema T.J."/>
        </authorList>
    </citation>
    <scope>NUCLEOTIDE SEQUENCE</scope>
</reference>
<protein>
    <submittedName>
        <fullName evidence="1">Uncharacterized protein</fullName>
    </submittedName>
</protein>
<name>A0A0F9HQ51_9ZZZZ</name>
<sequence length="588" mass="67055">SPQVIGNYSERELVKIIDTVADEVGLSPEQMNSSFHKSWKKVRDAPIFQLVVEQLFHYMTTYGYEVMGVFDHSTVFIPNEKLDVPELKDGIKLTVIQGYTKKQLKEKLLKIVNSGIALKSVDEVVDIAKYCKLTEDEVLEVNNKEVRARLYVELDLIPEDPTDLLRLALYETIEKTLLINNKGTIEQIKGSEKDITDLFEQYDEEFGYKRLAEIFQRFKPLFLAFKANESMISIINKIGHLSGKYHKTMRPSLLNDITGILKRHEKINPKKLDEELNRVNIFRKIRLGQSLSYRMTGCKSIMYKIRNGKAFATEMEFDNIAGATEVYNVILKSIAKDLKHLKGKEFYIPENLSYALPATEKQFTGNIPSGSYITVPKDMIFGIYWENVKGNRIDLDLSVMSLQHGKVGWDSSYRTDNRGILFSGDITDAPNGATELFYISDAYEDTVLLNLNYYNFDENIPVPFKIMIAEEHPNRFGKNYTIDPNHMKCIVKSEVNKKQNVIGLATVKDGKCRFYFSETALGDSISVCGGKYITLARDYLANFSTNQITLNEILEKVGATIVTEPTKKSIDLSLEALEKDTFINLLVQ</sequence>
<comment type="caution">
    <text evidence="1">The sequence shown here is derived from an EMBL/GenBank/DDBJ whole genome shotgun (WGS) entry which is preliminary data.</text>
</comment>
<proteinExistence type="predicted"/>
<evidence type="ECO:0000313" key="1">
    <source>
        <dbReference type="EMBL" id="KKM05347.1"/>
    </source>
</evidence>
<organism evidence="1">
    <name type="scientific">marine sediment metagenome</name>
    <dbReference type="NCBI Taxonomy" id="412755"/>
    <lineage>
        <taxon>unclassified sequences</taxon>
        <taxon>metagenomes</taxon>
        <taxon>ecological metagenomes</taxon>
    </lineage>
</organism>